<sequence>MQPSAGVSRRCLVVALLLCVGLVATRAWTQSLWQEEEQRFRVGLKLFPAVLGAVEDLEDKRATSGKLEIRVVYEGSDAAAREAASALSGMGRIRELPLNVQTVSAKELDAEDSLIAGIFVAGVNVGGKRLSLWSERHRALVFSPFAGDVEAGAVAGIHVADRILPFVNLPRAQRAEVRFKPFFLKVARRYE</sequence>
<proteinExistence type="predicted"/>
<dbReference type="AlphaFoldDB" id="A0A495V9R7"/>
<name>A0A495V9R7_9GAMM</name>
<evidence type="ECO:0000313" key="2">
    <source>
        <dbReference type="Proteomes" id="UP000274556"/>
    </source>
</evidence>
<organism evidence="1 2">
    <name type="scientific">Thiocapsa rosea</name>
    <dbReference type="NCBI Taxonomy" id="69360"/>
    <lineage>
        <taxon>Bacteria</taxon>
        <taxon>Pseudomonadati</taxon>
        <taxon>Pseudomonadota</taxon>
        <taxon>Gammaproteobacteria</taxon>
        <taxon>Chromatiales</taxon>
        <taxon>Chromatiaceae</taxon>
        <taxon>Thiocapsa</taxon>
    </lineage>
</organism>
<reference evidence="1 2" key="1">
    <citation type="submission" date="2018-10" db="EMBL/GenBank/DDBJ databases">
        <title>Genomic Encyclopedia of Archaeal and Bacterial Type Strains, Phase II (KMG-II): from individual species to whole genera.</title>
        <authorList>
            <person name="Goeker M."/>
        </authorList>
    </citation>
    <scope>NUCLEOTIDE SEQUENCE [LARGE SCALE GENOMIC DNA]</scope>
    <source>
        <strain evidence="1 2">DSM 235</strain>
    </source>
</reference>
<comment type="caution">
    <text evidence="1">The sequence shown here is derived from an EMBL/GenBank/DDBJ whole genome shotgun (WGS) entry which is preliminary data.</text>
</comment>
<dbReference type="OrthoDB" id="5765973at2"/>
<keyword evidence="2" id="KW-1185">Reference proteome</keyword>
<gene>
    <name evidence="1" type="ORF">BDD21_2534</name>
</gene>
<dbReference type="EMBL" id="RBXL01000001">
    <property type="protein sequence ID" value="RKT45117.1"/>
    <property type="molecule type" value="Genomic_DNA"/>
</dbReference>
<dbReference type="Proteomes" id="UP000274556">
    <property type="component" value="Unassembled WGS sequence"/>
</dbReference>
<accession>A0A495V9R7</accession>
<dbReference type="RefSeq" id="WP_120797446.1">
    <property type="nucleotide sequence ID" value="NZ_RBXL01000001.1"/>
</dbReference>
<evidence type="ECO:0000313" key="1">
    <source>
        <dbReference type="EMBL" id="RKT45117.1"/>
    </source>
</evidence>
<protein>
    <submittedName>
        <fullName evidence="1">Uncharacterized protein</fullName>
    </submittedName>
</protein>